<dbReference type="Proteomes" id="UP000831786">
    <property type="component" value="Chromosome"/>
</dbReference>
<dbReference type="Gene3D" id="3.40.960.10">
    <property type="entry name" value="VSR Endonuclease"/>
    <property type="match status" value="1"/>
</dbReference>
<gene>
    <name evidence="2" type="ORF">MUN78_10490</name>
</gene>
<dbReference type="InterPro" id="IPR007569">
    <property type="entry name" value="DUF559"/>
</dbReference>
<dbReference type="RefSeq" id="WP_244726319.1">
    <property type="nucleotide sequence ID" value="NZ_CP095045.1"/>
</dbReference>
<reference evidence="2 3" key="1">
    <citation type="submission" date="2022-04" db="EMBL/GenBank/DDBJ databases">
        <title>Leucobacter sp. isolated from rhizosphere of garlic.</title>
        <authorList>
            <person name="Won M."/>
            <person name="Lee C.-M."/>
            <person name="Woen H.-Y."/>
            <person name="Kwon S.-W."/>
        </authorList>
    </citation>
    <scope>NUCLEOTIDE SEQUENCE [LARGE SCALE GENOMIC DNA]</scope>
    <source>
        <strain evidence="2 3">H21R-40</strain>
    </source>
</reference>
<organism evidence="2 3">
    <name type="scientific">Leucobacter allii</name>
    <dbReference type="NCBI Taxonomy" id="2932247"/>
    <lineage>
        <taxon>Bacteria</taxon>
        <taxon>Bacillati</taxon>
        <taxon>Actinomycetota</taxon>
        <taxon>Actinomycetes</taxon>
        <taxon>Micrococcales</taxon>
        <taxon>Microbacteriaceae</taxon>
        <taxon>Leucobacter</taxon>
    </lineage>
</organism>
<sequence>MSIRPVLEAEGGITRTRVLLERGIPARRIAAAVASGVLRRPRRGWVALPHADPELLRAVEGGVVLSCITQAKRLGLWAFGAEDRTREQPHVVATRSARASAPGCVVHWASPLVPRPPGTIEDSVPNVLQYVAACRPFEQALVVWESALNRRLVELPALARLPFRGQARRLLRESRPFHDSGLESLVGHRLRWLRVRLVPQAHLYGHRVDLLIGERLVLQIDGGDHVGPQRDADNDFDSLLTRRGYYVIRVGYAAVMYRWHEVQTQIMEAVAQGLHRAV</sequence>
<proteinExistence type="predicted"/>
<feature type="domain" description="DUF559" evidence="1">
    <location>
        <begin position="170"/>
        <end position="270"/>
    </location>
</feature>
<accession>A0ABY4FI00</accession>
<keyword evidence="3" id="KW-1185">Reference proteome</keyword>
<dbReference type="EMBL" id="CP095045">
    <property type="protein sequence ID" value="UOQ56128.1"/>
    <property type="molecule type" value="Genomic_DNA"/>
</dbReference>
<evidence type="ECO:0000313" key="2">
    <source>
        <dbReference type="EMBL" id="UOQ56128.1"/>
    </source>
</evidence>
<name>A0ABY4FI00_9MICO</name>
<protein>
    <submittedName>
        <fullName evidence="2">DUF559 domain-containing protein</fullName>
    </submittedName>
</protein>
<evidence type="ECO:0000259" key="1">
    <source>
        <dbReference type="Pfam" id="PF04480"/>
    </source>
</evidence>
<evidence type="ECO:0000313" key="3">
    <source>
        <dbReference type="Proteomes" id="UP000831786"/>
    </source>
</evidence>
<dbReference type="Pfam" id="PF04480">
    <property type="entry name" value="DUF559"/>
    <property type="match status" value="1"/>
</dbReference>